<evidence type="ECO:0000313" key="1">
    <source>
        <dbReference type="EMBL" id="QSG16343.1"/>
    </source>
</evidence>
<organism evidence="1 2">
    <name type="scientific">Halapricum desulfuricans</name>
    <dbReference type="NCBI Taxonomy" id="2841257"/>
    <lineage>
        <taxon>Archaea</taxon>
        <taxon>Methanobacteriati</taxon>
        <taxon>Methanobacteriota</taxon>
        <taxon>Stenosarchaea group</taxon>
        <taxon>Halobacteria</taxon>
        <taxon>Halobacteriales</taxon>
        <taxon>Haloarculaceae</taxon>
        <taxon>Halapricum</taxon>
    </lineage>
</organism>
<name>A0A897P068_9EURY</name>
<dbReference type="Proteomes" id="UP000663292">
    <property type="component" value="Plasmid pHSR-Est01"/>
</dbReference>
<dbReference type="AlphaFoldDB" id="A0A897P068"/>
<sequence length="269" mass="30175">MRPFRAGETIYERSVAIDASTIDGLTVTVAVTADRTDELDILDNIYTAAEDYSFYPFRDKSHDIEYEESRDLFEIAIESNEHFLAATTHLGNDGSDRERVEAVQSAVLVKELGLTDALVILDGDEDKAERFGRAITGISDTCPPTATCIQSELYYPSSLLADLCASHLAYEIEHPRHCTEVTPSAPVTKEAFNDHWGSAYHSMINSSDRVETEPIEQRRAETVRTRINCWFEGYMGGGEPMPYDQSVQPIVRYAREEGYEELATKLSQV</sequence>
<dbReference type="EMBL" id="CP064792">
    <property type="protein sequence ID" value="QSG16343.1"/>
    <property type="molecule type" value="Genomic_DNA"/>
</dbReference>
<keyword evidence="2" id="KW-1185">Reference proteome</keyword>
<proteinExistence type="predicted"/>
<accession>A0A897P068</accession>
<geneLocation type="plasmid" evidence="1 2">
    <name>pHSR-Est01</name>
</geneLocation>
<protein>
    <submittedName>
        <fullName evidence="1">Uncharacterized protein</fullName>
    </submittedName>
</protein>
<reference evidence="1 2" key="1">
    <citation type="submission" date="2020-11" db="EMBL/GenBank/DDBJ databases">
        <title>Carbohydrate-dependent, anaerobic sulfur respiration: A novel catabolism in halophilic archaea.</title>
        <authorList>
            <person name="Sorokin D.Y."/>
            <person name="Messina E."/>
            <person name="Smedile F."/>
            <person name="La Cono V."/>
            <person name="Hallsworth J.E."/>
            <person name="Yakimov M.M."/>
        </authorList>
    </citation>
    <scope>NUCLEOTIDE SEQUENCE [LARGE SCALE GENOMIC DNA]</scope>
    <source>
        <strain evidence="1 2">HSR-Est</strain>
        <plasmid evidence="1 2">pHSR-Est01</plasmid>
    </source>
</reference>
<evidence type="ECO:0000313" key="2">
    <source>
        <dbReference type="Proteomes" id="UP000663292"/>
    </source>
</evidence>
<keyword evidence="1" id="KW-0614">Plasmid</keyword>
<gene>
    <name evidence="1" type="ORF">HSEST_3079</name>
</gene>